<keyword evidence="3 7" id="KW-0853">WD repeat</keyword>
<evidence type="ECO:0000256" key="3">
    <source>
        <dbReference type="ARBA" id="ARBA00022574"/>
    </source>
</evidence>
<dbReference type="InterPro" id="IPR036322">
    <property type="entry name" value="WD40_repeat_dom_sf"/>
</dbReference>
<keyword evidence="4" id="KW-0677">Repeat</keyword>
<dbReference type="PANTHER" id="PTHR22851:SF0">
    <property type="entry name" value="DDB1- AND CUL4-ASSOCIATED FACTOR 13"/>
    <property type="match status" value="1"/>
</dbReference>
<protein>
    <submittedName>
        <fullName evidence="10">WD40-repeat-containing domain protein</fullName>
    </submittedName>
</protein>
<keyword evidence="6" id="KW-0687">Ribonucleoprotein</keyword>
<sequence length="446" mass="49955">MKIKTISRLEEHYTRDCKTDVVKIHRNLDPKLHPFEKAREYGRALQATKLDKMFAKPFIGALDGHTDGVFCTATSPKNLVQFLSGACDGEVRVWDLSRRACVWKAAAHTGFVRGVAVTPDGRSFLSAGDDGLVKRWDLAIASDLEERPRPTAQWTGKMGFRALDHHWGDATFATASDAVELWDAERAEPTHAFRWGADAVNSVRFNPAERCLLASTGSDRGAALYDARAAAPLRKVFLRMRSNGVAWNPRVPAQFALACEDHCAYTFDVRRLGAALVVHKDHVGAVMAVAFSPTGRELATAGYDRTLRIFGARDGRSREVYHTQRMQRAFCVAYSADARYVLSGSDDTCVRIWKARASERLGAIVPREARRLRYLDTLKRRYADMPDVRRIAKHRHVPRAVRGAARAEGVQRDKAKRKADNVRRHAKDGGDAPVPERRRRVIAEQT</sequence>
<evidence type="ECO:0000259" key="9">
    <source>
        <dbReference type="Pfam" id="PF04158"/>
    </source>
</evidence>
<name>A0A836C9W7_9STRA</name>
<dbReference type="EMBL" id="JAFCMP010000523">
    <property type="protein sequence ID" value="KAG5177627.1"/>
    <property type="molecule type" value="Genomic_DNA"/>
</dbReference>
<dbReference type="Pfam" id="PF00400">
    <property type="entry name" value="WD40"/>
    <property type="match status" value="4"/>
</dbReference>
<dbReference type="SMART" id="SM00320">
    <property type="entry name" value="WD40"/>
    <property type="match status" value="6"/>
</dbReference>
<keyword evidence="5" id="KW-0539">Nucleus</keyword>
<dbReference type="PROSITE" id="PS50294">
    <property type="entry name" value="WD_REPEATS_REGION"/>
    <property type="match status" value="3"/>
</dbReference>
<dbReference type="PANTHER" id="PTHR22851">
    <property type="entry name" value="U3 SMALL NUCLEOLAR RNA U3 SNORNA ASSOCIATED PROTEIN"/>
    <property type="match status" value="1"/>
</dbReference>
<dbReference type="InterPro" id="IPR007287">
    <property type="entry name" value="Sof1"/>
</dbReference>
<evidence type="ECO:0000256" key="2">
    <source>
        <dbReference type="ARBA" id="ARBA00005649"/>
    </source>
</evidence>
<dbReference type="GO" id="GO:0032040">
    <property type="term" value="C:small-subunit processome"/>
    <property type="evidence" value="ECO:0007669"/>
    <property type="project" value="TreeGrafter"/>
</dbReference>
<comment type="similarity">
    <text evidence="2">Belongs to the WD repeat DCAF13/WDSOF1 family.</text>
</comment>
<dbReference type="InterPro" id="IPR051733">
    <property type="entry name" value="WD_repeat_DCAF13/WDSOF1"/>
</dbReference>
<evidence type="ECO:0000256" key="7">
    <source>
        <dbReference type="PROSITE-ProRule" id="PRU00221"/>
    </source>
</evidence>
<feature type="domain" description="Sof1-like protein" evidence="9">
    <location>
        <begin position="355"/>
        <end position="441"/>
    </location>
</feature>
<feature type="region of interest" description="Disordered" evidence="8">
    <location>
        <begin position="401"/>
        <end position="446"/>
    </location>
</feature>
<dbReference type="AlphaFoldDB" id="A0A836C9W7"/>
<feature type="repeat" description="WD" evidence="7">
    <location>
        <begin position="279"/>
        <end position="320"/>
    </location>
</feature>
<feature type="repeat" description="WD" evidence="7">
    <location>
        <begin position="105"/>
        <end position="146"/>
    </location>
</feature>
<evidence type="ECO:0000256" key="8">
    <source>
        <dbReference type="SAM" id="MobiDB-lite"/>
    </source>
</evidence>
<feature type="repeat" description="WD" evidence="7">
    <location>
        <begin position="332"/>
        <end position="363"/>
    </location>
</feature>
<dbReference type="InterPro" id="IPR020472">
    <property type="entry name" value="WD40_PAC1"/>
</dbReference>
<proteinExistence type="inferred from homology"/>
<dbReference type="Pfam" id="PF04158">
    <property type="entry name" value="Sof1"/>
    <property type="match status" value="1"/>
</dbReference>
<dbReference type="GO" id="GO:0000462">
    <property type="term" value="P:maturation of SSU-rRNA from tricistronic rRNA transcript (SSU-rRNA, 5.8S rRNA, LSU-rRNA)"/>
    <property type="evidence" value="ECO:0007669"/>
    <property type="project" value="TreeGrafter"/>
</dbReference>
<evidence type="ECO:0000256" key="5">
    <source>
        <dbReference type="ARBA" id="ARBA00023242"/>
    </source>
</evidence>
<gene>
    <name evidence="10" type="ORF">JKP88DRAFT_202294</name>
</gene>
<evidence type="ECO:0000256" key="6">
    <source>
        <dbReference type="ARBA" id="ARBA00023274"/>
    </source>
</evidence>
<dbReference type="InterPro" id="IPR015943">
    <property type="entry name" value="WD40/YVTN_repeat-like_dom_sf"/>
</dbReference>
<feature type="repeat" description="WD" evidence="7">
    <location>
        <begin position="62"/>
        <end position="104"/>
    </location>
</feature>
<evidence type="ECO:0000313" key="10">
    <source>
        <dbReference type="EMBL" id="KAG5177627.1"/>
    </source>
</evidence>
<comment type="subcellular location">
    <subcellularLocation>
        <location evidence="1">Nucleus</location>
        <location evidence="1">Nucleolus</location>
    </subcellularLocation>
</comment>
<comment type="caution">
    <text evidence="10">The sequence shown here is derived from an EMBL/GenBank/DDBJ whole genome shotgun (WGS) entry which is preliminary data.</text>
</comment>
<dbReference type="Gene3D" id="2.130.10.10">
    <property type="entry name" value="YVTN repeat-like/Quinoprotein amine dehydrogenase"/>
    <property type="match status" value="2"/>
</dbReference>
<evidence type="ECO:0000256" key="1">
    <source>
        <dbReference type="ARBA" id="ARBA00004604"/>
    </source>
</evidence>
<evidence type="ECO:0000256" key="4">
    <source>
        <dbReference type="ARBA" id="ARBA00022737"/>
    </source>
</evidence>
<feature type="compositionally biased region" description="Basic and acidic residues" evidence="8">
    <location>
        <begin position="409"/>
        <end position="436"/>
    </location>
</feature>
<reference evidence="10" key="1">
    <citation type="submission" date="2021-02" db="EMBL/GenBank/DDBJ databases">
        <title>First Annotated Genome of the Yellow-green Alga Tribonema minus.</title>
        <authorList>
            <person name="Mahan K.M."/>
        </authorList>
    </citation>
    <scope>NUCLEOTIDE SEQUENCE</scope>
    <source>
        <strain evidence="10">UTEX B ZZ1240</strain>
    </source>
</reference>
<evidence type="ECO:0000313" key="11">
    <source>
        <dbReference type="Proteomes" id="UP000664859"/>
    </source>
</evidence>
<dbReference type="InterPro" id="IPR001680">
    <property type="entry name" value="WD40_rpt"/>
</dbReference>
<dbReference type="PRINTS" id="PR00320">
    <property type="entry name" value="GPROTEINBRPT"/>
</dbReference>
<dbReference type="Proteomes" id="UP000664859">
    <property type="component" value="Unassembled WGS sequence"/>
</dbReference>
<dbReference type="SUPFAM" id="SSF50978">
    <property type="entry name" value="WD40 repeat-like"/>
    <property type="match status" value="1"/>
</dbReference>
<dbReference type="PROSITE" id="PS50082">
    <property type="entry name" value="WD_REPEATS_2"/>
    <property type="match status" value="4"/>
</dbReference>
<dbReference type="OrthoDB" id="10249065at2759"/>
<organism evidence="10 11">
    <name type="scientific">Tribonema minus</name>
    <dbReference type="NCBI Taxonomy" id="303371"/>
    <lineage>
        <taxon>Eukaryota</taxon>
        <taxon>Sar</taxon>
        <taxon>Stramenopiles</taxon>
        <taxon>Ochrophyta</taxon>
        <taxon>PX clade</taxon>
        <taxon>Xanthophyceae</taxon>
        <taxon>Tribonematales</taxon>
        <taxon>Tribonemataceae</taxon>
        <taxon>Tribonema</taxon>
    </lineage>
</organism>
<accession>A0A836C9W7</accession>
<keyword evidence="11" id="KW-1185">Reference proteome</keyword>